<evidence type="ECO:0000256" key="2">
    <source>
        <dbReference type="ARBA" id="ARBA00006275"/>
    </source>
</evidence>
<feature type="domain" description="SusD-like N-terminal" evidence="7">
    <location>
        <begin position="18"/>
        <end position="219"/>
    </location>
</feature>
<organism evidence="8 9">
    <name type="scientific">Sphingobacterium athyrii</name>
    <dbReference type="NCBI Taxonomy" id="2152717"/>
    <lineage>
        <taxon>Bacteria</taxon>
        <taxon>Pseudomonadati</taxon>
        <taxon>Bacteroidota</taxon>
        <taxon>Sphingobacteriia</taxon>
        <taxon>Sphingobacteriales</taxon>
        <taxon>Sphingobacteriaceae</taxon>
        <taxon>Sphingobacterium</taxon>
    </lineage>
</organism>
<feature type="domain" description="RagB/SusD" evidence="6">
    <location>
        <begin position="330"/>
        <end position="402"/>
    </location>
</feature>
<dbReference type="EMBL" id="QCXX01000001">
    <property type="protein sequence ID" value="PUV26290.1"/>
    <property type="molecule type" value="Genomic_DNA"/>
</dbReference>
<dbReference type="RefSeq" id="WP_108632579.1">
    <property type="nucleotide sequence ID" value="NZ_QCXX01000001.1"/>
</dbReference>
<protein>
    <submittedName>
        <fullName evidence="8">RagB/SusD family nutrient uptake outer membrane protein</fullName>
    </submittedName>
</protein>
<dbReference type="AlphaFoldDB" id="A0A363NZX6"/>
<dbReference type="Pfam" id="PF14322">
    <property type="entry name" value="SusD-like_3"/>
    <property type="match status" value="1"/>
</dbReference>
<accession>A0A363NZX6</accession>
<evidence type="ECO:0000256" key="1">
    <source>
        <dbReference type="ARBA" id="ARBA00004442"/>
    </source>
</evidence>
<dbReference type="GO" id="GO:0009279">
    <property type="term" value="C:cell outer membrane"/>
    <property type="evidence" value="ECO:0007669"/>
    <property type="project" value="UniProtKB-SubCell"/>
</dbReference>
<sequence length="449" mass="50076">MKIYQLLFIMLFLSSCNEFLDKKPNQKMVVPKTLTHADLLLNDYSTMNTVYPSWGQIASDDSYLSTANWQSLSDADEKQTYIWADDDIMSSMQWQSAYKAIYQANQVLKILADIDSKSTGADYRRVEGGAYFFRAFAFHQLAVVYAPPYESGKGAQALGIPLKLDPELGGVSSRASLEDTYNRIVDDYKKAITLLPATETKLGRPTKAAAYAGLARVYLDMSEFQHAFNYAGSALEVKNYLLDFNDLAPGSSQPISRFNSEVIFPASTTLAGALSQYSARVDTGLLALYNEGDLRKIVFFQAAPEGDGSHLFKGSYDGSDTGIFVGLTTGETLLIRAEAAVRLGKIQEALSSLNTLLNKRWSKNSFSPITETNPDRLLKIILQERRKELPFRGRRWADLKRLNLDASSSTTLKRIIDGRTYTLEPNSLKYAIKIPKTVIDQSGMIQNQR</sequence>
<dbReference type="SUPFAM" id="SSF48452">
    <property type="entry name" value="TPR-like"/>
    <property type="match status" value="1"/>
</dbReference>
<dbReference type="InterPro" id="IPR033985">
    <property type="entry name" value="SusD-like_N"/>
</dbReference>
<keyword evidence="3" id="KW-0732">Signal</keyword>
<name>A0A363NZX6_9SPHI</name>
<dbReference type="Gene3D" id="1.25.40.390">
    <property type="match status" value="1"/>
</dbReference>
<evidence type="ECO:0000256" key="3">
    <source>
        <dbReference type="ARBA" id="ARBA00022729"/>
    </source>
</evidence>
<proteinExistence type="inferred from homology"/>
<comment type="subcellular location">
    <subcellularLocation>
        <location evidence="1">Cell outer membrane</location>
    </subcellularLocation>
</comment>
<dbReference type="Pfam" id="PF07980">
    <property type="entry name" value="SusD_RagB"/>
    <property type="match status" value="1"/>
</dbReference>
<dbReference type="InterPro" id="IPR011990">
    <property type="entry name" value="TPR-like_helical_dom_sf"/>
</dbReference>
<evidence type="ECO:0000256" key="4">
    <source>
        <dbReference type="ARBA" id="ARBA00023136"/>
    </source>
</evidence>
<comment type="similarity">
    <text evidence="2">Belongs to the SusD family.</text>
</comment>
<evidence type="ECO:0000313" key="8">
    <source>
        <dbReference type="EMBL" id="PUV26290.1"/>
    </source>
</evidence>
<gene>
    <name evidence="8" type="ORF">DCO56_04885</name>
</gene>
<evidence type="ECO:0000313" key="9">
    <source>
        <dbReference type="Proteomes" id="UP000250831"/>
    </source>
</evidence>
<keyword evidence="4" id="KW-0472">Membrane</keyword>
<dbReference type="InterPro" id="IPR012944">
    <property type="entry name" value="SusD_RagB_dom"/>
</dbReference>
<comment type="caution">
    <text evidence="8">The sequence shown here is derived from an EMBL/GenBank/DDBJ whole genome shotgun (WGS) entry which is preliminary data.</text>
</comment>
<keyword evidence="9" id="KW-1185">Reference proteome</keyword>
<dbReference type="Proteomes" id="UP000250831">
    <property type="component" value="Unassembled WGS sequence"/>
</dbReference>
<dbReference type="PROSITE" id="PS51257">
    <property type="entry name" value="PROKAR_LIPOPROTEIN"/>
    <property type="match status" value="1"/>
</dbReference>
<keyword evidence="5" id="KW-0998">Cell outer membrane</keyword>
<reference evidence="8 9" key="1">
    <citation type="submission" date="2018-04" db="EMBL/GenBank/DDBJ databases">
        <title>Sphingobacterium sp. M46 Genome.</title>
        <authorList>
            <person name="Cheng J."/>
            <person name="Li Y."/>
        </authorList>
    </citation>
    <scope>NUCLEOTIDE SEQUENCE [LARGE SCALE GENOMIC DNA]</scope>
    <source>
        <strain evidence="8 9">M46</strain>
    </source>
</reference>
<evidence type="ECO:0000259" key="6">
    <source>
        <dbReference type="Pfam" id="PF07980"/>
    </source>
</evidence>
<evidence type="ECO:0000259" key="7">
    <source>
        <dbReference type="Pfam" id="PF14322"/>
    </source>
</evidence>
<evidence type="ECO:0000256" key="5">
    <source>
        <dbReference type="ARBA" id="ARBA00023237"/>
    </source>
</evidence>
<dbReference type="OrthoDB" id="653598at2"/>